<keyword evidence="3" id="KW-1185">Reference proteome</keyword>
<dbReference type="RefSeq" id="WP_408259595.1">
    <property type="nucleotide sequence ID" value="NZ_JAQQCK010000002.1"/>
</dbReference>
<organism evidence="2 3">
    <name type="scientific">Paraburkholderia phytofirmans</name>
    <dbReference type="NCBI Taxonomy" id="261302"/>
    <lineage>
        <taxon>Bacteria</taxon>
        <taxon>Pseudomonadati</taxon>
        <taxon>Pseudomonadota</taxon>
        <taxon>Betaproteobacteria</taxon>
        <taxon>Burkholderiales</taxon>
        <taxon>Burkholderiaceae</taxon>
        <taxon>Paraburkholderia</taxon>
    </lineage>
</organism>
<keyword evidence="1" id="KW-0812">Transmembrane</keyword>
<comment type="caution">
    <text evidence="2">The sequence shown here is derived from an EMBL/GenBank/DDBJ whole genome shotgun (WGS) entry which is preliminary data.</text>
</comment>
<sequence>MTEGNGLLIGRRMDVAIAAAGQYRREHPGAGVAEKLPPAYAEKNLVIAIALGHSIPFALVIRTCKKALFFSYGAANMAMAAFAISTQRGSVF</sequence>
<keyword evidence="1" id="KW-0472">Membrane</keyword>
<protein>
    <submittedName>
        <fullName evidence="2">Uncharacterized protein</fullName>
    </submittedName>
</protein>
<keyword evidence="1" id="KW-1133">Transmembrane helix</keyword>
<dbReference type="EMBL" id="JAQQDR010000004">
    <property type="protein sequence ID" value="MFM0238615.1"/>
    <property type="molecule type" value="Genomic_DNA"/>
</dbReference>
<feature type="transmembrane region" description="Helical" evidence="1">
    <location>
        <begin position="45"/>
        <end position="61"/>
    </location>
</feature>
<accession>A0ABW9BFP5</accession>
<reference evidence="2 3" key="1">
    <citation type="journal article" date="2024" name="Chem. Sci.">
        <title>Discovery of megapolipeptins by genome mining of a Burkholderiales bacteria collection.</title>
        <authorList>
            <person name="Paulo B.S."/>
            <person name="Recchia M.J.J."/>
            <person name="Lee S."/>
            <person name="Fergusson C.H."/>
            <person name="Romanowski S.B."/>
            <person name="Hernandez A."/>
            <person name="Krull N."/>
            <person name="Liu D.Y."/>
            <person name="Cavanagh H."/>
            <person name="Bos A."/>
            <person name="Gray C.A."/>
            <person name="Murphy B.T."/>
            <person name="Linington R.G."/>
            <person name="Eustaquio A.S."/>
        </authorList>
    </citation>
    <scope>NUCLEOTIDE SEQUENCE [LARGE SCALE GENOMIC DNA]</scope>
    <source>
        <strain evidence="2 3">RL17-351-BIE-A</strain>
    </source>
</reference>
<evidence type="ECO:0000313" key="2">
    <source>
        <dbReference type="EMBL" id="MFM0238615.1"/>
    </source>
</evidence>
<evidence type="ECO:0000313" key="3">
    <source>
        <dbReference type="Proteomes" id="UP001629274"/>
    </source>
</evidence>
<evidence type="ECO:0000256" key="1">
    <source>
        <dbReference type="SAM" id="Phobius"/>
    </source>
</evidence>
<feature type="transmembrane region" description="Helical" evidence="1">
    <location>
        <begin position="68"/>
        <end position="86"/>
    </location>
</feature>
<dbReference type="Proteomes" id="UP001629274">
    <property type="component" value="Unassembled WGS sequence"/>
</dbReference>
<gene>
    <name evidence="2" type="ORF">PQR03_10780</name>
</gene>
<name>A0ABW9BFP5_9BURK</name>
<proteinExistence type="predicted"/>